<feature type="signal peptide" evidence="3">
    <location>
        <begin position="1"/>
        <end position="18"/>
    </location>
</feature>
<keyword evidence="3" id="KW-0732">Signal</keyword>
<name>A0A098LKT6_9BACT</name>
<comment type="caution">
    <text evidence="4">The sequence shown here is derived from an EMBL/GenBank/DDBJ whole genome shotgun (WGS) entry which is preliminary data.</text>
</comment>
<accession>A0A098LKT6</accession>
<dbReference type="eggNOG" id="COG0457">
    <property type="taxonomic scope" value="Bacteria"/>
</dbReference>
<feature type="chain" id="PRO_5001937238" evidence="3">
    <location>
        <begin position="19"/>
        <end position="442"/>
    </location>
</feature>
<dbReference type="InterPro" id="IPR019734">
    <property type="entry name" value="TPR_rpt"/>
</dbReference>
<feature type="transmembrane region" description="Helical" evidence="2">
    <location>
        <begin position="391"/>
        <end position="412"/>
    </location>
</feature>
<evidence type="ECO:0000313" key="5">
    <source>
        <dbReference type="Proteomes" id="UP000030185"/>
    </source>
</evidence>
<evidence type="ECO:0000256" key="3">
    <source>
        <dbReference type="SAM" id="SignalP"/>
    </source>
</evidence>
<gene>
    <name evidence="4" type="ORF">MYP_4202</name>
</gene>
<keyword evidence="1" id="KW-0802">TPR repeat</keyword>
<feature type="transmembrane region" description="Helical" evidence="2">
    <location>
        <begin position="303"/>
        <end position="326"/>
    </location>
</feature>
<feature type="transmembrane region" description="Helical" evidence="2">
    <location>
        <begin position="363"/>
        <end position="385"/>
    </location>
</feature>
<organism evidence="4 5">
    <name type="scientific">Sporocytophaga myxococcoides</name>
    <dbReference type="NCBI Taxonomy" id="153721"/>
    <lineage>
        <taxon>Bacteria</taxon>
        <taxon>Pseudomonadati</taxon>
        <taxon>Bacteroidota</taxon>
        <taxon>Cytophagia</taxon>
        <taxon>Cytophagales</taxon>
        <taxon>Cytophagaceae</taxon>
        <taxon>Sporocytophaga</taxon>
    </lineage>
</organism>
<reference evidence="4 5" key="1">
    <citation type="submission" date="2014-09" db="EMBL/GenBank/DDBJ databases">
        <title>Sporocytophaga myxococcoides PG-01 genome sequencing.</title>
        <authorList>
            <person name="Liu L."/>
            <person name="Gao P.J."/>
            <person name="Chen G.J."/>
            <person name="Wang L.S."/>
        </authorList>
    </citation>
    <scope>NUCLEOTIDE SEQUENCE [LARGE SCALE GENOMIC DNA]</scope>
    <source>
        <strain evidence="4 5">PG-01</strain>
    </source>
</reference>
<feature type="transmembrane region" description="Helical" evidence="2">
    <location>
        <begin position="272"/>
        <end position="291"/>
    </location>
</feature>
<dbReference type="SMART" id="SM00028">
    <property type="entry name" value="TPR"/>
    <property type="match status" value="2"/>
</dbReference>
<feature type="transmembrane region" description="Helical" evidence="2">
    <location>
        <begin position="338"/>
        <end position="356"/>
    </location>
</feature>
<keyword evidence="2" id="KW-0812">Transmembrane</keyword>
<dbReference type="AlphaFoldDB" id="A0A098LKT6"/>
<dbReference type="Proteomes" id="UP000030185">
    <property type="component" value="Unassembled WGS sequence"/>
</dbReference>
<keyword evidence="2" id="KW-1133">Transmembrane helix</keyword>
<protein>
    <submittedName>
        <fullName evidence="4">Uncharacterized protein</fullName>
    </submittedName>
</protein>
<dbReference type="RefSeq" id="WP_045467578.1">
    <property type="nucleotide sequence ID" value="NZ_BBLT01000010.1"/>
</dbReference>
<dbReference type="PROSITE" id="PS50005">
    <property type="entry name" value="TPR"/>
    <property type="match status" value="1"/>
</dbReference>
<dbReference type="OrthoDB" id="1159555at2"/>
<proteinExistence type="predicted"/>
<dbReference type="EMBL" id="BBLT01000010">
    <property type="protein sequence ID" value="GAL86972.1"/>
    <property type="molecule type" value="Genomic_DNA"/>
</dbReference>
<evidence type="ECO:0000256" key="1">
    <source>
        <dbReference type="PROSITE-ProRule" id="PRU00339"/>
    </source>
</evidence>
<feature type="repeat" description="TPR" evidence="1">
    <location>
        <begin position="109"/>
        <end position="142"/>
    </location>
</feature>
<evidence type="ECO:0000313" key="4">
    <source>
        <dbReference type="EMBL" id="GAL86972.1"/>
    </source>
</evidence>
<keyword evidence="2" id="KW-0472">Membrane</keyword>
<sequence length="442" mass="51012">MKKLLLILFALFSYNIDALSCLNEYRVVTKLSGIVTDERNYEGSLAYLKDGFDKDFLESRKKELQGYIKEGKADFKDYSDLAVIELKIGDRNLAIKILDSLVNFYPSEYSILSNLGTAYELQGENRTALDLLQKAYAINPKSHRGSEWIHIAILKEKLKETPDYSRIINLKEFADLKTFYEYWSNNNKQGLDTIHSALRFQLKERISFIKAPDQCIGQLCFDLAEITAVSESLDDAKEVYELAKSYDDGLSRRVDRRLEEINSIVFYSKVKYYFPEFFLLILAGVLISYAFKLIKKSGEFSFLNLCILHIGVVLLIFPMWGISVIWETVFYNTFDFRPIAVGIGLFLGWSISYITLFKKSKLILFVSLQLVQSLIYNTIFINASIDSEFKSTLFICVNFSLLVAVITVLMAFREFGKKTQWQSPNKSLFNHFKKMQSIDCFL</sequence>
<dbReference type="SUPFAM" id="SSF48452">
    <property type="entry name" value="TPR-like"/>
    <property type="match status" value="1"/>
</dbReference>
<keyword evidence="5" id="KW-1185">Reference proteome</keyword>
<dbReference type="STRING" id="153721.MYP_4202"/>
<dbReference type="InterPro" id="IPR011990">
    <property type="entry name" value="TPR-like_helical_dom_sf"/>
</dbReference>
<evidence type="ECO:0000256" key="2">
    <source>
        <dbReference type="SAM" id="Phobius"/>
    </source>
</evidence>
<dbReference type="Gene3D" id="1.25.40.10">
    <property type="entry name" value="Tetratricopeptide repeat domain"/>
    <property type="match status" value="1"/>
</dbReference>